<keyword evidence="3" id="KW-1185">Reference proteome</keyword>
<proteinExistence type="predicted"/>
<name>A0A8X6YZ66_9ARAC</name>
<reference evidence="2" key="1">
    <citation type="submission" date="2020-08" db="EMBL/GenBank/DDBJ databases">
        <title>Multicomponent nature underlies the extraordinary mechanical properties of spider dragline silk.</title>
        <authorList>
            <person name="Kono N."/>
            <person name="Nakamura H."/>
            <person name="Mori M."/>
            <person name="Yoshida Y."/>
            <person name="Ohtoshi R."/>
            <person name="Malay A.D."/>
            <person name="Moran D.A.P."/>
            <person name="Tomita M."/>
            <person name="Numata K."/>
            <person name="Arakawa K."/>
        </authorList>
    </citation>
    <scope>NUCLEOTIDE SEQUENCE</scope>
</reference>
<accession>A0A8X6YZ66</accession>
<dbReference type="Proteomes" id="UP000886998">
    <property type="component" value="Unassembled WGS sequence"/>
</dbReference>
<evidence type="ECO:0000256" key="1">
    <source>
        <dbReference type="SAM" id="MobiDB-lite"/>
    </source>
</evidence>
<sequence>MWRRAGLWMWGLEEHRENLSLDLRPRGDPGTSQQGRFDIQRRIIDNGIQEEPRRGVKKDKFPSTQDPSSSQ</sequence>
<dbReference type="AlphaFoldDB" id="A0A8X6YZ66"/>
<evidence type="ECO:0000313" key="3">
    <source>
        <dbReference type="Proteomes" id="UP000886998"/>
    </source>
</evidence>
<protein>
    <submittedName>
        <fullName evidence="2">Uncharacterized protein</fullName>
    </submittedName>
</protein>
<dbReference type="EMBL" id="BMAV01023428">
    <property type="protein sequence ID" value="GFY79139.1"/>
    <property type="molecule type" value="Genomic_DNA"/>
</dbReference>
<feature type="region of interest" description="Disordered" evidence="1">
    <location>
        <begin position="21"/>
        <end position="71"/>
    </location>
</feature>
<organism evidence="2 3">
    <name type="scientific">Trichonephila inaurata madagascariensis</name>
    <dbReference type="NCBI Taxonomy" id="2747483"/>
    <lineage>
        <taxon>Eukaryota</taxon>
        <taxon>Metazoa</taxon>
        <taxon>Ecdysozoa</taxon>
        <taxon>Arthropoda</taxon>
        <taxon>Chelicerata</taxon>
        <taxon>Arachnida</taxon>
        <taxon>Araneae</taxon>
        <taxon>Araneomorphae</taxon>
        <taxon>Entelegynae</taxon>
        <taxon>Araneoidea</taxon>
        <taxon>Nephilidae</taxon>
        <taxon>Trichonephila</taxon>
        <taxon>Trichonephila inaurata</taxon>
    </lineage>
</organism>
<dbReference type="OrthoDB" id="10619083at2759"/>
<comment type="caution">
    <text evidence="2">The sequence shown here is derived from an EMBL/GenBank/DDBJ whole genome shotgun (WGS) entry which is preliminary data.</text>
</comment>
<feature type="compositionally biased region" description="Polar residues" evidence="1">
    <location>
        <begin position="62"/>
        <end position="71"/>
    </location>
</feature>
<evidence type="ECO:0000313" key="2">
    <source>
        <dbReference type="EMBL" id="GFY79139.1"/>
    </source>
</evidence>
<gene>
    <name evidence="2" type="ORF">TNIN_157411</name>
</gene>
<feature type="compositionally biased region" description="Basic and acidic residues" evidence="1">
    <location>
        <begin position="38"/>
        <end position="61"/>
    </location>
</feature>